<feature type="region of interest" description="Disordered" evidence="1">
    <location>
        <begin position="1"/>
        <end position="88"/>
    </location>
</feature>
<feature type="non-terminal residue" evidence="2">
    <location>
        <position position="1"/>
    </location>
</feature>
<feature type="compositionally biased region" description="Basic and acidic residues" evidence="1">
    <location>
        <begin position="1"/>
        <end position="12"/>
    </location>
</feature>
<comment type="caution">
    <text evidence="2">The sequence shown here is derived from an EMBL/GenBank/DDBJ whole genome shotgun (WGS) entry which is preliminary data.</text>
</comment>
<keyword evidence="3" id="KW-1185">Reference proteome</keyword>
<proteinExistence type="predicted"/>
<dbReference type="Proteomes" id="UP001054857">
    <property type="component" value="Unassembled WGS sequence"/>
</dbReference>
<feature type="non-terminal residue" evidence="2">
    <location>
        <position position="173"/>
    </location>
</feature>
<name>A0AAD3DSD8_9CHLO</name>
<reference evidence="2 3" key="1">
    <citation type="journal article" date="2021" name="Sci. Rep.">
        <title>Genome sequencing of the multicellular alga Astrephomene provides insights into convergent evolution of germ-soma differentiation.</title>
        <authorList>
            <person name="Yamashita S."/>
            <person name="Yamamoto K."/>
            <person name="Matsuzaki R."/>
            <person name="Suzuki S."/>
            <person name="Yamaguchi H."/>
            <person name="Hirooka S."/>
            <person name="Minakuchi Y."/>
            <person name="Miyagishima S."/>
            <person name="Kawachi M."/>
            <person name="Toyoda A."/>
            <person name="Nozaki H."/>
        </authorList>
    </citation>
    <scope>NUCLEOTIDE SEQUENCE [LARGE SCALE GENOMIC DNA]</scope>
    <source>
        <strain evidence="2 3">NIES-4017</strain>
    </source>
</reference>
<feature type="compositionally biased region" description="Gly residues" evidence="1">
    <location>
        <begin position="40"/>
        <end position="51"/>
    </location>
</feature>
<evidence type="ECO:0000313" key="3">
    <source>
        <dbReference type="Proteomes" id="UP001054857"/>
    </source>
</evidence>
<organism evidence="2 3">
    <name type="scientific">Astrephomene gubernaculifera</name>
    <dbReference type="NCBI Taxonomy" id="47775"/>
    <lineage>
        <taxon>Eukaryota</taxon>
        <taxon>Viridiplantae</taxon>
        <taxon>Chlorophyta</taxon>
        <taxon>core chlorophytes</taxon>
        <taxon>Chlorophyceae</taxon>
        <taxon>CS clade</taxon>
        <taxon>Chlamydomonadales</taxon>
        <taxon>Astrephomenaceae</taxon>
        <taxon>Astrephomene</taxon>
    </lineage>
</organism>
<accession>A0AAD3DSD8</accession>
<sequence length="173" mass="17018">GEGKEETGEEGRQCLMGGSEGAAAECGAKEDEDGDSSSSAGGGGSSGGGGAAATSRPPPHAPATSGEEASPEGGGEAGAGWAIMRDVSHPESDLDVGVQLSDGDGTVPLLSLGLMCRGGWRPGSRLNPGGMRVVTREFKHRSGSLLQGARGGPASAAHVEILGNEGVLADVIR</sequence>
<evidence type="ECO:0000313" key="2">
    <source>
        <dbReference type="EMBL" id="GFR45803.1"/>
    </source>
</evidence>
<dbReference type="EMBL" id="BMAR01000010">
    <property type="protein sequence ID" value="GFR45803.1"/>
    <property type="molecule type" value="Genomic_DNA"/>
</dbReference>
<evidence type="ECO:0000256" key="1">
    <source>
        <dbReference type="SAM" id="MobiDB-lite"/>
    </source>
</evidence>
<gene>
    <name evidence="2" type="ORF">Agub_g7259</name>
</gene>
<protein>
    <submittedName>
        <fullName evidence="2">Uncharacterized protein</fullName>
    </submittedName>
</protein>
<dbReference type="AlphaFoldDB" id="A0AAD3DSD8"/>